<evidence type="ECO:0000313" key="2">
    <source>
        <dbReference type="Proteomes" id="UP000729733"/>
    </source>
</evidence>
<reference evidence="1" key="1">
    <citation type="journal article" date="2021" name="Antonie Van Leeuwenhoek">
        <title>Draft genome and description of Waterburya agarophytonicola gen. nov. sp. nov. (Pleurocapsales, Cyanobacteria): a seaweed symbiont.</title>
        <authorList>
            <person name="Bonthond G."/>
            <person name="Shalygin S."/>
            <person name="Bayer T."/>
            <person name="Weinberger F."/>
        </authorList>
    </citation>
    <scope>NUCLEOTIDE SEQUENCE</scope>
    <source>
        <strain evidence="1">KI4</strain>
    </source>
</reference>
<dbReference type="Proteomes" id="UP000729733">
    <property type="component" value="Unassembled WGS sequence"/>
</dbReference>
<organism evidence="1 2">
    <name type="scientific">Waterburya agarophytonicola KI4</name>
    <dbReference type="NCBI Taxonomy" id="2874699"/>
    <lineage>
        <taxon>Bacteria</taxon>
        <taxon>Bacillati</taxon>
        <taxon>Cyanobacteriota</taxon>
        <taxon>Cyanophyceae</taxon>
        <taxon>Pleurocapsales</taxon>
        <taxon>Hyellaceae</taxon>
        <taxon>Waterburya</taxon>
        <taxon>Waterburya agarophytonicola</taxon>
    </lineage>
</organism>
<name>A0A964BND4_9CYAN</name>
<comment type="caution">
    <text evidence="1">The sequence shown here is derived from an EMBL/GenBank/DDBJ whole genome shotgun (WGS) entry which is preliminary data.</text>
</comment>
<accession>A0A964BND4</accession>
<evidence type="ECO:0000313" key="1">
    <source>
        <dbReference type="EMBL" id="MCC0175523.1"/>
    </source>
</evidence>
<dbReference type="RefSeq" id="WP_229638526.1">
    <property type="nucleotide sequence ID" value="NZ_JADWDC010000002.1"/>
</dbReference>
<protein>
    <submittedName>
        <fullName evidence="1">DUF2267 domain-containing protein</fullName>
    </submittedName>
</protein>
<dbReference type="Pfam" id="PF10025">
    <property type="entry name" value="DUF2267"/>
    <property type="match status" value="1"/>
</dbReference>
<dbReference type="EMBL" id="JADWDC010000002">
    <property type="protein sequence ID" value="MCC0175523.1"/>
    <property type="molecule type" value="Genomic_DNA"/>
</dbReference>
<gene>
    <name evidence="1" type="ORF">I4641_00820</name>
</gene>
<dbReference type="AlphaFoldDB" id="A0A964BND4"/>
<sequence>MPIALKDDVMYILLKKIGQKDDKGKHSVDFQSTDFTGRNLTISDFLGHLDYLNQKQYINADFSGNAYARQEDVPNLIDEDEIDFRVANTFGAPDGPLPHLIRFKRAELTEKGEKMLDRMEKNPPEALRTGVSTSIVDKYTPFLEKVALKAELPDIFDARDLTNLVYRTMRDLMSKEASQAIEAELHNKIEEDATNKRLQNEISDLWKDDNPLVSWLSKVRPPLKFDADTFILRIEKEGGLPRGTTGTKVINAVFSATKEELSEDSKKQVAEFLPGKIKDMWEAA</sequence>
<dbReference type="InterPro" id="IPR018727">
    <property type="entry name" value="DUF2267"/>
</dbReference>
<proteinExistence type="predicted"/>
<keyword evidence="2" id="KW-1185">Reference proteome</keyword>
<dbReference type="Gene3D" id="1.10.490.110">
    <property type="entry name" value="Uncharacterized conserved protein DUF2267"/>
    <property type="match status" value="1"/>
</dbReference>
<dbReference type="InterPro" id="IPR038282">
    <property type="entry name" value="DUF2267_sf"/>
</dbReference>